<accession>A0ABY7XVD3</accession>
<sequence length="313" mass="34171">MYSLRVPVTLGGARPDTDGDTLMLVESDEERVWIQASGPLKDATRATFRGSGYATDTAAEARGTELCSTLRLAALRAGLSVDFMERQSFSALSEHALAAVNDTVPQNVRVINEHAGVRVHLSEEELVTFTMSAEAHVLSPPTNIMNCFADALHEAVPSDRAHLAFDLFSQASRAQGADTLLLTLVSAIEALVVPAKVSKSEQEFVALLAQQVEKSDVVQDSDRRAALANRVRGLQNETIRAGAKRLVRRLEPREYGGMKATNFFDRVYELRSRLSHGDAPSWRDVGDVGSELGRFTRDLIDLEFTSPDSADSI</sequence>
<reference evidence="1 2" key="1">
    <citation type="submission" date="2021-06" db="EMBL/GenBank/DDBJ databases">
        <title>Genome-based taxonomic framework of Microbacterium strains isolated from marine environment, the description of four new species and reclassification of four preexisting species.</title>
        <authorList>
            <person name="Lee S.D."/>
            <person name="Kim S.-M."/>
            <person name="Byeon Y.-S."/>
            <person name="Yang H.L."/>
            <person name="Kim I.S."/>
        </authorList>
    </citation>
    <scope>NUCLEOTIDE SEQUENCE [LARGE SCALE GENOMIC DNA]</scope>
    <source>
        <strain evidence="1 2">KACC 14465</strain>
    </source>
</reference>
<dbReference type="Proteomes" id="UP001215097">
    <property type="component" value="Chromosome"/>
</dbReference>
<name>A0ABY7XVD3_MICLT</name>
<dbReference type="RefSeq" id="WP_282215288.1">
    <property type="nucleotide sequence ID" value="NZ_BAAAUN010000001.1"/>
</dbReference>
<protein>
    <recommendedName>
        <fullName evidence="3">Apea-like HEPN domain-containing protein</fullName>
    </recommendedName>
</protein>
<evidence type="ECO:0008006" key="3">
    <source>
        <dbReference type="Google" id="ProtNLM"/>
    </source>
</evidence>
<gene>
    <name evidence="1" type="ORF">KV395_18525</name>
</gene>
<organism evidence="1 2">
    <name type="scientific">Microbacterium luteolum</name>
    <name type="common">Aureobacterium luteolum</name>
    <dbReference type="NCBI Taxonomy" id="69367"/>
    <lineage>
        <taxon>Bacteria</taxon>
        <taxon>Bacillati</taxon>
        <taxon>Actinomycetota</taxon>
        <taxon>Actinomycetes</taxon>
        <taxon>Micrococcales</taxon>
        <taxon>Microbacteriaceae</taxon>
        <taxon>Microbacterium</taxon>
    </lineage>
</organism>
<evidence type="ECO:0000313" key="1">
    <source>
        <dbReference type="EMBL" id="WDM45123.1"/>
    </source>
</evidence>
<evidence type="ECO:0000313" key="2">
    <source>
        <dbReference type="Proteomes" id="UP001215097"/>
    </source>
</evidence>
<dbReference type="EMBL" id="CP078075">
    <property type="protein sequence ID" value="WDM45123.1"/>
    <property type="molecule type" value="Genomic_DNA"/>
</dbReference>
<proteinExistence type="predicted"/>
<keyword evidence="2" id="KW-1185">Reference proteome</keyword>